<dbReference type="OrthoDB" id="1920063at2759"/>
<gene>
    <name evidence="3" type="ORF">CJ030_MR2G004481</name>
    <name evidence="2" type="ORF">CJ030_MR7G013522</name>
</gene>
<reference evidence="2" key="1">
    <citation type="submission" date="2018-07" db="EMBL/GenBank/DDBJ databases">
        <authorList>
            <person name="Gao Z.-S."/>
            <person name="Jia H.-M."/>
            <person name="Jia H.-J."/>
            <person name="Cai Q.-L."/>
            <person name="Wang Y."/>
            <person name="Zhao H.-B."/>
        </authorList>
    </citation>
    <scope>NUCLEOTIDE SEQUENCE</scope>
    <source>
        <tissue evidence="2">Leaves</tissue>
    </source>
</reference>
<dbReference type="Pfam" id="PF22950">
    <property type="entry name" value="DUF7026"/>
    <property type="match status" value="1"/>
</dbReference>
<dbReference type="EMBL" id="RXIC02000025">
    <property type="protein sequence ID" value="KAB1206731.1"/>
    <property type="molecule type" value="Genomic_DNA"/>
</dbReference>
<evidence type="ECO:0000259" key="1">
    <source>
        <dbReference type="Pfam" id="PF22950"/>
    </source>
</evidence>
<dbReference type="Proteomes" id="UP000516437">
    <property type="component" value="Chromosome 7"/>
</dbReference>
<reference evidence="2" key="3">
    <citation type="submission" date="2019-09" db="EMBL/GenBank/DDBJ databases">
        <authorList>
            <person name="Gao Z."/>
        </authorList>
    </citation>
    <scope>NUCLEOTIDE SEQUENCE</scope>
    <source>
        <tissue evidence="2">Leaves</tissue>
    </source>
</reference>
<sequence length="162" mass="18582">MASGISFLSSVSTPRPQKCHPRSFLSTTLWNNKPRAQIPCTNKIRDAELSSDLASEVAKRSTHLVRREEAMEKSKELLFTELCQYLALKREEVKTKWRKMDQEEKWALVKGFVSEWSLNFHPLSARSVKEMVEEYLKEESPSASPPVLLPGLKRIIGISEHK</sequence>
<organism evidence="2 4">
    <name type="scientific">Morella rubra</name>
    <name type="common">Chinese bayberry</name>
    <dbReference type="NCBI Taxonomy" id="262757"/>
    <lineage>
        <taxon>Eukaryota</taxon>
        <taxon>Viridiplantae</taxon>
        <taxon>Streptophyta</taxon>
        <taxon>Embryophyta</taxon>
        <taxon>Tracheophyta</taxon>
        <taxon>Spermatophyta</taxon>
        <taxon>Magnoliopsida</taxon>
        <taxon>eudicotyledons</taxon>
        <taxon>Gunneridae</taxon>
        <taxon>Pentapetalae</taxon>
        <taxon>rosids</taxon>
        <taxon>fabids</taxon>
        <taxon>Fagales</taxon>
        <taxon>Myricaceae</taxon>
        <taxon>Morella</taxon>
    </lineage>
</organism>
<dbReference type="Proteomes" id="UP000516437">
    <property type="component" value="Chromosome 2"/>
</dbReference>
<protein>
    <recommendedName>
        <fullName evidence="1">DUF7026 domain-containing protein</fullName>
    </recommendedName>
</protein>
<feature type="domain" description="DUF7026" evidence="1">
    <location>
        <begin position="67"/>
        <end position="116"/>
    </location>
</feature>
<keyword evidence="4" id="KW-1185">Reference proteome</keyword>
<proteinExistence type="predicted"/>
<evidence type="ECO:0000313" key="4">
    <source>
        <dbReference type="Proteomes" id="UP000516437"/>
    </source>
</evidence>
<dbReference type="EMBL" id="RXIC02000020">
    <property type="protein sequence ID" value="KAB1224021.1"/>
    <property type="molecule type" value="Genomic_DNA"/>
</dbReference>
<evidence type="ECO:0000313" key="2">
    <source>
        <dbReference type="EMBL" id="KAB1206731.1"/>
    </source>
</evidence>
<comment type="caution">
    <text evidence="2">The sequence shown here is derived from an EMBL/GenBank/DDBJ whole genome shotgun (WGS) entry which is preliminary data.</text>
</comment>
<reference evidence="2 4" key="2">
    <citation type="journal article" date="2019" name="Plant Biotechnol. J.">
        <title>The red bayberry genome and genetic basis of sex determination.</title>
        <authorList>
            <person name="Jia H.M."/>
            <person name="Jia H.J."/>
            <person name="Cai Q.L."/>
            <person name="Wang Y."/>
            <person name="Zhao H.B."/>
            <person name="Yang W.F."/>
            <person name="Wang G.Y."/>
            <person name="Li Y.H."/>
            <person name="Zhan D.L."/>
            <person name="Shen Y.T."/>
            <person name="Niu Q.F."/>
            <person name="Chang L."/>
            <person name="Qiu J."/>
            <person name="Zhao L."/>
            <person name="Xie H.B."/>
            <person name="Fu W.Y."/>
            <person name="Jin J."/>
            <person name="Li X.W."/>
            <person name="Jiao Y."/>
            <person name="Zhou C.C."/>
            <person name="Tu T."/>
            <person name="Chai C.Y."/>
            <person name="Gao J.L."/>
            <person name="Fan L.J."/>
            <person name="van de Weg E."/>
            <person name="Wang J.Y."/>
            <person name="Gao Z.S."/>
        </authorList>
    </citation>
    <scope>NUCLEOTIDE SEQUENCE [LARGE SCALE GENOMIC DNA]</scope>
    <source>
        <tissue evidence="2">Leaves</tissue>
    </source>
</reference>
<evidence type="ECO:0000313" key="3">
    <source>
        <dbReference type="EMBL" id="KAB1224021.1"/>
    </source>
</evidence>
<dbReference type="InterPro" id="IPR054290">
    <property type="entry name" value="DUF7026"/>
</dbReference>
<dbReference type="AlphaFoldDB" id="A0A6A1V298"/>
<name>A0A6A1V298_9ROSI</name>
<accession>A0A6A1V298</accession>